<evidence type="ECO:0000256" key="2">
    <source>
        <dbReference type="ARBA" id="ARBA00022801"/>
    </source>
</evidence>
<dbReference type="Proteomes" id="UP000186132">
    <property type="component" value="Unassembled WGS sequence"/>
</dbReference>
<dbReference type="Gene3D" id="3.30.1360.40">
    <property type="match status" value="1"/>
</dbReference>
<reference evidence="5 6" key="1">
    <citation type="submission" date="2016-11" db="EMBL/GenBank/DDBJ databases">
        <authorList>
            <person name="Jaros S."/>
            <person name="Januszkiewicz K."/>
            <person name="Wedrychowicz H."/>
        </authorList>
    </citation>
    <scope>NUCLEOTIDE SEQUENCE [LARGE SCALE GENOMIC DNA]</scope>
    <source>
        <strain evidence="5 6">DSM 45627</strain>
    </source>
</reference>
<sequence>MRLRRYGESAVLAEVTGDEDVLALAAAARRLAGVVEVVPAARTALVVATDGSVLPDLTAALRTLDVGPTAPGPSDAAVVTLDVAYDGADLGGTAAELGLDTDALVRAHAGGDYVVGFCGFVPGFGYLSGLDPALHAGRLAEPRTRVPAGAVGIAGEFTGVYPRPSPGGWRLLGHTDAPLWDADRDPPALLVPGTRVRFRAVRR</sequence>
<dbReference type="PANTHER" id="PTHR34698">
    <property type="entry name" value="5-OXOPROLINASE SUBUNIT B"/>
    <property type="match status" value="1"/>
</dbReference>
<dbReference type="STRING" id="1206085.SAMN05443575_2696"/>
<evidence type="ECO:0000256" key="1">
    <source>
        <dbReference type="ARBA" id="ARBA00022741"/>
    </source>
</evidence>
<dbReference type="SUPFAM" id="SSF50891">
    <property type="entry name" value="Cyclophilin-like"/>
    <property type="match status" value="1"/>
</dbReference>
<accession>A0A1M5MCZ3</accession>
<keyword evidence="1" id="KW-0547">Nucleotide-binding</keyword>
<dbReference type="GO" id="GO:0005524">
    <property type="term" value="F:ATP binding"/>
    <property type="evidence" value="ECO:0007669"/>
    <property type="project" value="UniProtKB-KW"/>
</dbReference>
<dbReference type="PANTHER" id="PTHR34698:SF2">
    <property type="entry name" value="5-OXOPROLINASE SUBUNIT B"/>
    <property type="match status" value="1"/>
</dbReference>
<dbReference type="AlphaFoldDB" id="A0A1M5MCZ3"/>
<dbReference type="InterPro" id="IPR003833">
    <property type="entry name" value="CT_C_D"/>
</dbReference>
<keyword evidence="2" id="KW-0378">Hydrolase</keyword>
<evidence type="ECO:0000256" key="3">
    <source>
        <dbReference type="ARBA" id="ARBA00022840"/>
    </source>
</evidence>
<evidence type="ECO:0000259" key="4">
    <source>
        <dbReference type="SMART" id="SM00796"/>
    </source>
</evidence>
<keyword evidence="3" id="KW-0067">ATP-binding</keyword>
<dbReference type="EMBL" id="FQVU01000003">
    <property type="protein sequence ID" value="SHG75188.1"/>
    <property type="molecule type" value="Genomic_DNA"/>
</dbReference>
<proteinExistence type="predicted"/>
<protein>
    <submittedName>
        <fullName evidence="5">Sensor histidine kinase inhibitor, KipI family</fullName>
    </submittedName>
</protein>
<dbReference type="InterPro" id="IPR010016">
    <property type="entry name" value="PxpB"/>
</dbReference>
<name>A0A1M5MCZ3_9ACTN</name>
<dbReference type="Gene3D" id="2.40.100.10">
    <property type="entry name" value="Cyclophilin-like"/>
    <property type="match status" value="1"/>
</dbReference>
<feature type="domain" description="Carboxyltransferase" evidence="4">
    <location>
        <begin position="1"/>
        <end position="190"/>
    </location>
</feature>
<evidence type="ECO:0000313" key="5">
    <source>
        <dbReference type="EMBL" id="SHG75188.1"/>
    </source>
</evidence>
<dbReference type="InterPro" id="IPR029000">
    <property type="entry name" value="Cyclophilin-like_dom_sf"/>
</dbReference>
<dbReference type="OrthoDB" id="9778567at2"/>
<dbReference type="SMART" id="SM00796">
    <property type="entry name" value="AHS1"/>
    <property type="match status" value="1"/>
</dbReference>
<gene>
    <name evidence="5" type="ORF">SAMN05443575_2696</name>
</gene>
<dbReference type="GO" id="GO:0016787">
    <property type="term" value="F:hydrolase activity"/>
    <property type="evidence" value="ECO:0007669"/>
    <property type="project" value="UniProtKB-KW"/>
</dbReference>
<organism evidence="5 6">
    <name type="scientific">Jatrophihabitans endophyticus</name>
    <dbReference type="NCBI Taxonomy" id="1206085"/>
    <lineage>
        <taxon>Bacteria</taxon>
        <taxon>Bacillati</taxon>
        <taxon>Actinomycetota</taxon>
        <taxon>Actinomycetes</taxon>
        <taxon>Jatrophihabitantales</taxon>
        <taxon>Jatrophihabitantaceae</taxon>
        <taxon>Jatrophihabitans</taxon>
    </lineage>
</organism>
<dbReference type="Pfam" id="PF02682">
    <property type="entry name" value="CT_C_D"/>
    <property type="match status" value="1"/>
</dbReference>
<dbReference type="RefSeq" id="WP_073390801.1">
    <property type="nucleotide sequence ID" value="NZ_FQVU01000003.1"/>
</dbReference>
<evidence type="ECO:0000313" key="6">
    <source>
        <dbReference type="Proteomes" id="UP000186132"/>
    </source>
</evidence>
<keyword evidence="6" id="KW-1185">Reference proteome</keyword>